<dbReference type="AlphaFoldDB" id="A0A317NMV5"/>
<dbReference type="InterPro" id="IPR000073">
    <property type="entry name" value="AB_hydrolase_1"/>
</dbReference>
<gene>
    <name evidence="2" type="ORF">DFR69_104451</name>
</gene>
<keyword evidence="3" id="KW-1185">Reference proteome</keyword>
<dbReference type="Pfam" id="PF00561">
    <property type="entry name" value="Abhydrolase_1"/>
    <property type="match status" value="1"/>
</dbReference>
<sequence>MELPEVLTVPTPYGEVAVHLRGQSPTSAPGLLLLHANPGSHRDFDEILPTFASDWAVAAVDWPGYGASTVVDPESVTIDALAEVVVLVAEALARHGFGALTVIGNSAGGYAAVRLAQRAPDLVHGLVLVQSAGFAPRNLVTRALFRAVASPMVAARFVGPHARLYLGPLDRGGVRAIYDRARAVPGRPARLGVYRSLWRSFDSPRFDLAAEGRLLPGVPVRVVWGRLDPTNPWFVNRRAVARALPQAEVTVLPTRHEPFAEAPELFLATVREFLSTCAEMRP</sequence>
<reference evidence="2 3" key="1">
    <citation type="submission" date="2018-05" db="EMBL/GenBank/DDBJ databases">
        <title>Genomic Encyclopedia of Type Strains, Phase IV (KMG-IV): sequencing the most valuable type-strain genomes for metagenomic binning, comparative biology and taxonomic classification.</title>
        <authorList>
            <person name="Goeker M."/>
        </authorList>
    </citation>
    <scope>NUCLEOTIDE SEQUENCE [LARGE SCALE GENOMIC DNA]</scope>
    <source>
        <strain evidence="2 3">DSM 44717</strain>
    </source>
</reference>
<dbReference type="EMBL" id="QGTL01000004">
    <property type="protein sequence ID" value="PWV76345.1"/>
    <property type="molecule type" value="Genomic_DNA"/>
</dbReference>
<feature type="domain" description="AB hydrolase-1" evidence="1">
    <location>
        <begin position="31"/>
        <end position="263"/>
    </location>
</feature>
<dbReference type="InterPro" id="IPR029058">
    <property type="entry name" value="AB_hydrolase_fold"/>
</dbReference>
<comment type="caution">
    <text evidence="2">The sequence shown here is derived from an EMBL/GenBank/DDBJ whole genome shotgun (WGS) entry which is preliminary data.</text>
</comment>
<accession>A0A317NMV5</accession>
<dbReference type="PRINTS" id="PR00111">
    <property type="entry name" value="ABHYDROLASE"/>
</dbReference>
<dbReference type="PANTHER" id="PTHR46438">
    <property type="entry name" value="ALPHA/BETA-HYDROLASES SUPERFAMILY PROTEIN"/>
    <property type="match status" value="1"/>
</dbReference>
<evidence type="ECO:0000313" key="2">
    <source>
        <dbReference type="EMBL" id="PWV76345.1"/>
    </source>
</evidence>
<proteinExistence type="predicted"/>
<dbReference type="GO" id="GO:0003824">
    <property type="term" value="F:catalytic activity"/>
    <property type="evidence" value="ECO:0007669"/>
    <property type="project" value="UniProtKB-ARBA"/>
</dbReference>
<protein>
    <submittedName>
        <fullName evidence="2">Pimeloyl-ACP methyl ester carboxylesterase</fullName>
    </submittedName>
</protein>
<dbReference type="Proteomes" id="UP000246410">
    <property type="component" value="Unassembled WGS sequence"/>
</dbReference>
<organism evidence="2 3">
    <name type="scientific">Nocardia neocaledoniensis</name>
    <dbReference type="NCBI Taxonomy" id="236511"/>
    <lineage>
        <taxon>Bacteria</taxon>
        <taxon>Bacillati</taxon>
        <taxon>Actinomycetota</taxon>
        <taxon>Actinomycetes</taxon>
        <taxon>Mycobacteriales</taxon>
        <taxon>Nocardiaceae</taxon>
        <taxon>Nocardia</taxon>
    </lineage>
</organism>
<name>A0A317NMV5_9NOCA</name>
<dbReference type="Gene3D" id="3.40.50.1820">
    <property type="entry name" value="alpha/beta hydrolase"/>
    <property type="match status" value="1"/>
</dbReference>
<evidence type="ECO:0000313" key="3">
    <source>
        <dbReference type="Proteomes" id="UP000246410"/>
    </source>
</evidence>
<dbReference type="SUPFAM" id="SSF53474">
    <property type="entry name" value="alpha/beta-Hydrolases"/>
    <property type="match status" value="1"/>
</dbReference>
<evidence type="ECO:0000259" key="1">
    <source>
        <dbReference type="Pfam" id="PF00561"/>
    </source>
</evidence>
<dbReference type="RefSeq" id="WP_110037973.1">
    <property type="nucleotide sequence ID" value="NZ_QGTL01000004.1"/>
</dbReference>